<feature type="signal peptide" evidence="1">
    <location>
        <begin position="1"/>
        <end position="19"/>
    </location>
</feature>
<proteinExistence type="evidence at transcript level"/>
<gene>
    <name evidence="2" type="primary">HLSG-g16</name>
</gene>
<feature type="chain" id="PRO_5004242719" evidence="1">
    <location>
        <begin position="20"/>
        <end position="106"/>
    </location>
</feature>
<dbReference type="AlphaFoldDB" id="Q4R191"/>
<evidence type="ECO:0000313" key="2">
    <source>
        <dbReference type="EMBL" id="BAE02556.1"/>
    </source>
</evidence>
<keyword evidence="1" id="KW-0732">Signal</keyword>
<evidence type="ECO:0000256" key="1">
    <source>
        <dbReference type="SAM" id="SignalP"/>
    </source>
</evidence>
<sequence>MRMILATAFFVAALTVAFCTPDTYSNPMHTFCGKKQEEKVAFLDCLEKNIKNVPESLKPASTLANKLCDGNDNDTREEVKQFLQKNRAAFDAAAQECGGKLFRPTA</sequence>
<accession>Q4R191</accession>
<name>Q4R191_HAELO</name>
<organism evidence="2">
    <name type="scientific">Haemaphysalis longicornis</name>
    <name type="common">Bush tick</name>
    <dbReference type="NCBI Taxonomy" id="44386"/>
    <lineage>
        <taxon>Eukaryota</taxon>
        <taxon>Metazoa</taxon>
        <taxon>Ecdysozoa</taxon>
        <taxon>Arthropoda</taxon>
        <taxon>Chelicerata</taxon>
        <taxon>Arachnida</taxon>
        <taxon>Acari</taxon>
        <taxon>Parasitiformes</taxon>
        <taxon>Ixodida</taxon>
        <taxon>Ixodoidea</taxon>
        <taxon>Ixodidae</taxon>
        <taxon>Haemaphysalinae</taxon>
        <taxon>Haemaphysalis</taxon>
    </lineage>
</organism>
<protein>
    <submittedName>
        <fullName evidence="2">Uncharacterized protein HLSG-g16</fullName>
    </submittedName>
</protein>
<reference evidence="2" key="1">
    <citation type="journal article" date="2005" name="J. Vet. Med. Sci.">
        <title>Random sequencing of cDNA library derived from partially-fed adult female Haemaphysalis longicornis salivary gland.</title>
        <authorList>
            <person name="Nakajima C."/>
            <person name="da Silva I."/>
            <person name="Imamura S."/>
            <person name="Konnai S."/>
            <person name="Ohashi K."/>
            <person name="Onuma M."/>
        </authorList>
    </citation>
    <scope>NUCLEOTIDE SEQUENCE</scope>
    <source>
        <tissue evidence="2">Salivary gland</tissue>
    </source>
</reference>
<dbReference type="EMBL" id="AB219066">
    <property type="protein sequence ID" value="BAE02556.1"/>
    <property type="molecule type" value="mRNA"/>
</dbReference>